<comment type="caution">
    <text evidence="2">The sequence shown here is derived from an EMBL/GenBank/DDBJ whole genome shotgun (WGS) entry which is preliminary data.</text>
</comment>
<dbReference type="AlphaFoldDB" id="A0A1Q9DCW9"/>
<protein>
    <submittedName>
        <fullName evidence="2">Uncharacterized protein</fullName>
    </submittedName>
</protein>
<name>A0A1Q9DCW9_SYMMI</name>
<feature type="region of interest" description="Disordered" evidence="1">
    <location>
        <begin position="62"/>
        <end position="88"/>
    </location>
</feature>
<organism evidence="2 3">
    <name type="scientific">Symbiodinium microadriaticum</name>
    <name type="common">Dinoflagellate</name>
    <name type="synonym">Zooxanthella microadriatica</name>
    <dbReference type="NCBI Taxonomy" id="2951"/>
    <lineage>
        <taxon>Eukaryota</taxon>
        <taxon>Sar</taxon>
        <taxon>Alveolata</taxon>
        <taxon>Dinophyceae</taxon>
        <taxon>Suessiales</taxon>
        <taxon>Symbiodiniaceae</taxon>
        <taxon>Symbiodinium</taxon>
    </lineage>
</organism>
<evidence type="ECO:0000256" key="1">
    <source>
        <dbReference type="SAM" id="MobiDB-lite"/>
    </source>
</evidence>
<keyword evidence="3" id="KW-1185">Reference proteome</keyword>
<proteinExistence type="predicted"/>
<dbReference type="Proteomes" id="UP000186817">
    <property type="component" value="Unassembled WGS sequence"/>
</dbReference>
<dbReference type="EMBL" id="LSRX01000597">
    <property type="protein sequence ID" value="OLP93009.1"/>
    <property type="molecule type" value="Genomic_DNA"/>
</dbReference>
<evidence type="ECO:0000313" key="3">
    <source>
        <dbReference type="Proteomes" id="UP000186817"/>
    </source>
</evidence>
<accession>A0A1Q9DCW9</accession>
<evidence type="ECO:0000313" key="2">
    <source>
        <dbReference type="EMBL" id="OLP93009.1"/>
    </source>
</evidence>
<gene>
    <name evidence="2" type="ORF">AK812_SmicGene25112</name>
</gene>
<sequence>MLIGKTVVNHLRNQDDDDGDSGGGEMKQKIMSAFMFRDDDNGRDNNHDNDYVLHSQVRQVPGRDAPRLRLAGTKAKGLRRPGDSSDKGRKGYCRGYRMMCRRWVFALLSAAALLRISGADEEIREEAGSMVHARFFFHYFRGKEVRRSGDLGQALSAEELEDMPLPDNHVLYMVEGGASAKIGS</sequence>
<reference evidence="2 3" key="1">
    <citation type="submission" date="2016-02" db="EMBL/GenBank/DDBJ databases">
        <title>Genome analysis of coral dinoflagellate symbionts highlights evolutionary adaptations to a symbiotic lifestyle.</title>
        <authorList>
            <person name="Aranda M."/>
            <person name="Li Y."/>
            <person name="Liew Y.J."/>
            <person name="Baumgarten S."/>
            <person name="Simakov O."/>
            <person name="Wilson M."/>
            <person name="Piel J."/>
            <person name="Ashoor H."/>
            <person name="Bougouffa S."/>
            <person name="Bajic V.B."/>
            <person name="Ryu T."/>
            <person name="Ravasi T."/>
            <person name="Bayer T."/>
            <person name="Micklem G."/>
            <person name="Kim H."/>
            <person name="Bhak J."/>
            <person name="Lajeunesse T.C."/>
            <person name="Voolstra C.R."/>
        </authorList>
    </citation>
    <scope>NUCLEOTIDE SEQUENCE [LARGE SCALE GENOMIC DNA]</scope>
    <source>
        <strain evidence="2 3">CCMP2467</strain>
    </source>
</reference>